<keyword evidence="4" id="KW-1185">Reference proteome</keyword>
<evidence type="ECO:0000256" key="1">
    <source>
        <dbReference type="SAM" id="MobiDB-lite"/>
    </source>
</evidence>
<dbReference type="EMBL" id="JAWJWF010000050">
    <property type="protein sequence ID" value="KAK6618219.1"/>
    <property type="molecule type" value="Genomic_DNA"/>
</dbReference>
<sequence>MNKAVSILFLVAVAVCGCAKAASLGDALVTIYDGSVAAAEAVEEVNRAKREPEAIFEDFDDIEARTKHHHHHGHHGHHVHHNHHHHHHHHHGDNEEYYSKPVSCKKCGGGGGGGATFATSSAGAISSGDGGHGGHGGFGGSQSASQSAAYNFGPFSASFSASHSTGNGGKQKVVDETLGIEEGLDPSGSNAEIGQPAFDEIIVESTLTVRGKSGPRSGKSLPSHSRLASRFVTGPTPTNEEKVNGSTQVLSRRRRAPYARSAGQNFNGFRPVPFGFNFPGHSSSAAQASSNAFNSNTPFGKFGAAASQSSSQSQNYGPNGFEGSQGHSASQTYFLPNGGKIDVSFSNSYSVENGRPSFANSQAVTYTAPDGKVHTISG</sequence>
<proteinExistence type="predicted"/>
<keyword evidence="2" id="KW-0732">Signal</keyword>
<evidence type="ECO:0000313" key="3">
    <source>
        <dbReference type="EMBL" id="KAK6618219.1"/>
    </source>
</evidence>
<feature type="region of interest" description="Disordered" evidence="1">
    <location>
        <begin position="303"/>
        <end position="333"/>
    </location>
</feature>
<feature type="compositionally biased region" description="Low complexity" evidence="1">
    <location>
        <begin position="304"/>
        <end position="314"/>
    </location>
</feature>
<feature type="signal peptide" evidence="2">
    <location>
        <begin position="1"/>
        <end position="21"/>
    </location>
</feature>
<gene>
    <name evidence="3" type="ORF">RUM44_002670</name>
</gene>
<evidence type="ECO:0000256" key="2">
    <source>
        <dbReference type="SAM" id="SignalP"/>
    </source>
</evidence>
<organism evidence="3 4">
    <name type="scientific">Polyplax serrata</name>
    <name type="common">Common mouse louse</name>
    <dbReference type="NCBI Taxonomy" id="468196"/>
    <lineage>
        <taxon>Eukaryota</taxon>
        <taxon>Metazoa</taxon>
        <taxon>Ecdysozoa</taxon>
        <taxon>Arthropoda</taxon>
        <taxon>Hexapoda</taxon>
        <taxon>Insecta</taxon>
        <taxon>Pterygota</taxon>
        <taxon>Neoptera</taxon>
        <taxon>Paraneoptera</taxon>
        <taxon>Psocodea</taxon>
        <taxon>Troctomorpha</taxon>
        <taxon>Phthiraptera</taxon>
        <taxon>Anoplura</taxon>
        <taxon>Polyplacidae</taxon>
        <taxon>Polyplax</taxon>
    </lineage>
</organism>
<comment type="caution">
    <text evidence="3">The sequence shown here is derived from an EMBL/GenBank/DDBJ whole genome shotgun (WGS) entry which is preliminary data.</text>
</comment>
<feature type="compositionally biased region" description="Basic residues" evidence="1">
    <location>
        <begin position="66"/>
        <end position="91"/>
    </location>
</feature>
<reference evidence="3 4" key="1">
    <citation type="submission" date="2023-09" db="EMBL/GenBank/DDBJ databases">
        <title>Genomes of two closely related lineages of the louse Polyplax serrata with different host specificities.</title>
        <authorList>
            <person name="Martinu J."/>
            <person name="Tarabai H."/>
            <person name="Stefka J."/>
            <person name="Hypsa V."/>
        </authorList>
    </citation>
    <scope>NUCLEOTIDE SEQUENCE [LARGE SCALE GENOMIC DNA]</scope>
    <source>
        <strain evidence="3">98ZLc_SE</strain>
    </source>
</reference>
<evidence type="ECO:0000313" key="4">
    <source>
        <dbReference type="Proteomes" id="UP001359485"/>
    </source>
</evidence>
<feature type="region of interest" description="Disordered" evidence="1">
    <location>
        <begin position="66"/>
        <end position="98"/>
    </location>
</feature>
<dbReference type="Proteomes" id="UP001359485">
    <property type="component" value="Unassembled WGS sequence"/>
</dbReference>
<name>A0ABR1AFE9_POLSC</name>
<dbReference type="PROSITE" id="PS51257">
    <property type="entry name" value="PROKAR_LIPOPROTEIN"/>
    <property type="match status" value="1"/>
</dbReference>
<feature type="chain" id="PRO_5046419864" evidence="2">
    <location>
        <begin position="22"/>
        <end position="378"/>
    </location>
</feature>
<feature type="region of interest" description="Disordered" evidence="1">
    <location>
        <begin position="209"/>
        <end position="254"/>
    </location>
</feature>
<accession>A0ABR1AFE9</accession>
<protein>
    <submittedName>
        <fullName evidence="3">Uncharacterized protein</fullName>
    </submittedName>
</protein>